<comment type="caution">
    <text evidence="1">The sequence shown here is derived from an EMBL/GenBank/DDBJ whole genome shotgun (WGS) entry which is preliminary data.</text>
</comment>
<dbReference type="SUPFAM" id="SSF52540">
    <property type="entry name" value="P-loop containing nucleoside triphosphate hydrolases"/>
    <property type="match status" value="1"/>
</dbReference>
<evidence type="ECO:0000313" key="1">
    <source>
        <dbReference type="EMBL" id="EFZ34654.1"/>
    </source>
</evidence>
<proteinExistence type="predicted"/>
<dbReference type="InterPro" id="IPR027417">
    <property type="entry name" value="P-loop_NTPase"/>
</dbReference>
<name>E7FQI4_9LACO</name>
<accession>E7FQI4</accession>
<dbReference type="Gene3D" id="3.40.50.300">
    <property type="entry name" value="P-loop containing nucleotide triphosphate hydrolases"/>
    <property type="match status" value="1"/>
</dbReference>
<dbReference type="AlphaFoldDB" id="E7FQI4"/>
<reference evidence="1 2" key="1">
    <citation type="submission" date="2011-01" db="EMBL/GenBank/DDBJ databases">
        <authorList>
            <person name="Muzny D."/>
            <person name="Qin X."/>
            <person name="Buhay C."/>
            <person name="Dugan-Rocha S."/>
            <person name="Ding Y."/>
            <person name="Chen G."/>
            <person name="Hawes A."/>
            <person name="Holder M."/>
            <person name="Jhangiani S."/>
            <person name="Johnson A."/>
            <person name="Khan Z."/>
            <person name="Li Z."/>
            <person name="Liu W."/>
            <person name="Liu X."/>
            <person name="Perez L."/>
            <person name="Shen H."/>
            <person name="Wang Q."/>
            <person name="Watt J."/>
            <person name="Xi L."/>
            <person name="Xin Y."/>
            <person name="Zhou J."/>
            <person name="Deng J."/>
            <person name="Jiang H."/>
            <person name="Liu Y."/>
            <person name="Qu J."/>
            <person name="Song X.-Z."/>
            <person name="Zhang L."/>
            <person name="Villasana D."/>
            <person name="Johnson A."/>
            <person name="Liu J."/>
            <person name="Liyanage D."/>
            <person name="Lorensuhewa L."/>
            <person name="Robinson T."/>
            <person name="Song A."/>
            <person name="Song B.-B."/>
            <person name="Dinh H."/>
            <person name="Thornton R."/>
            <person name="Coyle M."/>
            <person name="Francisco L."/>
            <person name="Jackson L."/>
            <person name="Javaid M."/>
            <person name="Korchina V."/>
            <person name="Kovar C."/>
            <person name="Mata R."/>
            <person name="Mathew T."/>
            <person name="Ngo R."/>
            <person name="Nguyen L."/>
            <person name="Nguyen N."/>
            <person name="Okwuonu G."/>
            <person name="Ongeri F."/>
            <person name="Pham C."/>
            <person name="Simmons D."/>
            <person name="Wilczek-Boney K."/>
            <person name="Hale W."/>
            <person name="Jakkamsetti A."/>
            <person name="Pham P."/>
            <person name="Ruth R."/>
            <person name="San Lucas F."/>
            <person name="Warren J."/>
            <person name="Zhang J."/>
            <person name="Zhao Z."/>
            <person name="Zhou C."/>
            <person name="Zhu D."/>
            <person name="Lee S."/>
            <person name="Bess C."/>
            <person name="Blankenburg K."/>
            <person name="Forbes L."/>
            <person name="Fu Q."/>
            <person name="Gubbala S."/>
            <person name="Hirani K."/>
            <person name="Jayaseelan J.C."/>
            <person name="Lara F."/>
            <person name="Munidasa M."/>
            <person name="Palculict T."/>
            <person name="Patil S."/>
            <person name="Pu L.-L."/>
            <person name="Saada N."/>
            <person name="Tang L."/>
            <person name="Weissenberger G."/>
            <person name="Zhu Y."/>
            <person name="Hemphill L."/>
            <person name="Shang Y."/>
            <person name="Youmans B."/>
            <person name="Ayvaz T."/>
            <person name="Ross M."/>
            <person name="Santibanez J."/>
            <person name="Aqrawi P."/>
            <person name="Gross S."/>
            <person name="Joshi V."/>
            <person name="Fowler G."/>
            <person name="Nazareth L."/>
            <person name="Reid J."/>
            <person name="Worley K."/>
            <person name="Petrosino J."/>
            <person name="Highlander S."/>
            <person name="Gibbs R."/>
        </authorList>
    </citation>
    <scope>NUCLEOTIDE SEQUENCE [LARGE SCALE GENOMIC DNA]</scope>
    <source>
        <strain evidence="1 2">ATCC 25644</strain>
    </source>
</reference>
<dbReference type="HOGENOM" id="CLU_030716_1_0_9"/>
<gene>
    <name evidence="1" type="ORF">HMPREF0542_11179</name>
</gene>
<organism evidence="1 2">
    <name type="scientific">Ligilactobacillus ruminis ATCC 25644</name>
    <dbReference type="NCBI Taxonomy" id="525362"/>
    <lineage>
        <taxon>Bacteria</taxon>
        <taxon>Bacillati</taxon>
        <taxon>Bacillota</taxon>
        <taxon>Bacilli</taxon>
        <taxon>Lactobacillales</taxon>
        <taxon>Lactobacillaceae</taxon>
        <taxon>Ligilactobacillus</taxon>
    </lineage>
</organism>
<protein>
    <submittedName>
        <fullName evidence="1">Putative phage terminase, large subunit</fullName>
    </submittedName>
</protein>
<dbReference type="EMBL" id="ACGS02000038">
    <property type="protein sequence ID" value="EFZ34654.1"/>
    <property type="molecule type" value="Genomic_DNA"/>
</dbReference>
<sequence length="488" mass="55058">MPPSDRVIMRLQIERKNVMVEKEKRLGNQDPTQSVILPFSKSLSDEAIAIYEKTGLQSYPWQKNLVKDIMAVDEDGLWVHQKFGYSIPRRNGKTEIIYILELWGLHHGLNMLHTAHRISTSHSSFEKVKKYLEKMGLTDGEDFNSIRAKGQERIELYETGGVVQFRTRTSNGGLGEGFDLLIIDEAQEYTTEQESALKYTVTDSENPMTVMCGTPPTPVSSGTVFTKYRETCLFGKAKYSGWAEWSVSEEKEIDDIDAWYNSNPSLGFHLTERKIEAELGEDKLDHNVQRLGFWPLYNQKSAIAATEWDALKVDSLPAFQGKLFAGVKYGQDGANAALSIAVHTADKRVFVETIDCQSVRNGNQWIVNFLKTADVEQIVIDGASRQKILADELKDYHVKNVVLPTVKEIIMANSMWEQAIYQKTLCHAGQASLRKVATNCDKRNIGSSGGFGYRSQFDDMDISLMDSALLAHWACATLKPKKKQKISY</sequence>
<dbReference type="Proteomes" id="UP000004099">
    <property type="component" value="Unassembled WGS sequence"/>
</dbReference>
<evidence type="ECO:0000313" key="2">
    <source>
        <dbReference type="Proteomes" id="UP000004099"/>
    </source>
</evidence>